<gene>
    <name evidence="1" type="ORF">E8E12_009176</name>
</gene>
<dbReference type="OrthoDB" id="3930719at2759"/>
<dbReference type="Proteomes" id="UP000758155">
    <property type="component" value="Unassembled WGS sequence"/>
</dbReference>
<sequence>MGFFHCRPIDPSEDFILISPTNFDELGDYRAFSKTQGWHFCKSCGVRVFGVAAKWEQADVDVGKWAGIKSTEEKDELQPVLRTKATTRTRLVDGKEVTKDYHYVSINAVTLEPGDDIDLRMWHEKGWILLPLPQLS</sequence>
<dbReference type="AlphaFoldDB" id="A0A9P4WUJ5"/>
<dbReference type="EMBL" id="SWKV01000018">
    <property type="protein sequence ID" value="KAF3041966.1"/>
    <property type="molecule type" value="Genomic_DNA"/>
</dbReference>
<name>A0A9P4WUJ5_9PLEO</name>
<organism evidence="1 2">
    <name type="scientific">Didymella heteroderae</name>
    <dbReference type="NCBI Taxonomy" id="1769908"/>
    <lineage>
        <taxon>Eukaryota</taxon>
        <taxon>Fungi</taxon>
        <taxon>Dikarya</taxon>
        <taxon>Ascomycota</taxon>
        <taxon>Pezizomycotina</taxon>
        <taxon>Dothideomycetes</taxon>
        <taxon>Pleosporomycetidae</taxon>
        <taxon>Pleosporales</taxon>
        <taxon>Pleosporineae</taxon>
        <taxon>Didymellaceae</taxon>
        <taxon>Didymella</taxon>
    </lineage>
</organism>
<evidence type="ECO:0008006" key="3">
    <source>
        <dbReference type="Google" id="ProtNLM"/>
    </source>
</evidence>
<proteinExistence type="predicted"/>
<keyword evidence="2" id="KW-1185">Reference proteome</keyword>
<evidence type="ECO:0000313" key="1">
    <source>
        <dbReference type="EMBL" id="KAF3041966.1"/>
    </source>
</evidence>
<dbReference type="Gene3D" id="2.170.150.70">
    <property type="match status" value="1"/>
</dbReference>
<evidence type="ECO:0000313" key="2">
    <source>
        <dbReference type="Proteomes" id="UP000758155"/>
    </source>
</evidence>
<accession>A0A9P4WUJ5</accession>
<reference evidence="1" key="1">
    <citation type="submission" date="2019-04" db="EMBL/GenBank/DDBJ databases">
        <title>Sequencing of skin fungus with MAO and IRED activity.</title>
        <authorList>
            <person name="Marsaioli A.J."/>
            <person name="Bonatto J.M.C."/>
            <person name="Reis Junior O."/>
        </authorList>
    </citation>
    <scope>NUCLEOTIDE SEQUENCE</scope>
    <source>
        <strain evidence="1">28M1</strain>
    </source>
</reference>
<comment type="caution">
    <text evidence="1">The sequence shown here is derived from an EMBL/GenBank/DDBJ whole genome shotgun (WGS) entry which is preliminary data.</text>
</comment>
<protein>
    <recommendedName>
        <fullName evidence="3">CENP-V/GFA domain-containing protein</fullName>
    </recommendedName>
</protein>